<dbReference type="GeneID" id="70177423"/>
<gene>
    <name evidence="2" type="ORF">B0I36DRAFT_110560</name>
</gene>
<accession>A0A9P8YC30</accession>
<organism evidence="2 3">
    <name type="scientific">Microdochium trichocladiopsis</name>
    <dbReference type="NCBI Taxonomy" id="1682393"/>
    <lineage>
        <taxon>Eukaryota</taxon>
        <taxon>Fungi</taxon>
        <taxon>Dikarya</taxon>
        <taxon>Ascomycota</taxon>
        <taxon>Pezizomycotina</taxon>
        <taxon>Sordariomycetes</taxon>
        <taxon>Xylariomycetidae</taxon>
        <taxon>Xylariales</taxon>
        <taxon>Microdochiaceae</taxon>
        <taxon>Microdochium</taxon>
    </lineage>
</organism>
<evidence type="ECO:0000313" key="3">
    <source>
        <dbReference type="Proteomes" id="UP000756346"/>
    </source>
</evidence>
<evidence type="ECO:0000313" key="2">
    <source>
        <dbReference type="EMBL" id="KAH7033569.1"/>
    </source>
</evidence>
<sequence length="71" mass="7855">MATMVHRLLSCVYVCARLTALYCTSAAARLRPRDDAAICRCSAATLSMQKVTRNDLLRALIGLITAWIRDV</sequence>
<reference evidence="2" key="1">
    <citation type="journal article" date="2021" name="Nat. Commun.">
        <title>Genetic determinants of endophytism in the Arabidopsis root mycobiome.</title>
        <authorList>
            <person name="Mesny F."/>
            <person name="Miyauchi S."/>
            <person name="Thiergart T."/>
            <person name="Pickel B."/>
            <person name="Atanasova L."/>
            <person name="Karlsson M."/>
            <person name="Huettel B."/>
            <person name="Barry K.W."/>
            <person name="Haridas S."/>
            <person name="Chen C."/>
            <person name="Bauer D."/>
            <person name="Andreopoulos W."/>
            <person name="Pangilinan J."/>
            <person name="LaButti K."/>
            <person name="Riley R."/>
            <person name="Lipzen A."/>
            <person name="Clum A."/>
            <person name="Drula E."/>
            <person name="Henrissat B."/>
            <person name="Kohler A."/>
            <person name="Grigoriev I.V."/>
            <person name="Martin F.M."/>
            <person name="Hacquard S."/>
        </authorList>
    </citation>
    <scope>NUCLEOTIDE SEQUENCE</scope>
    <source>
        <strain evidence="2">MPI-CAGE-CH-0230</strain>
    </source>
</reference>
<keyword evidence="1" id="KW-0732">Signal</keyword>
<dbReference type="EMBL" id="JAGTJQ010000004">
    <property type="protein sequence ID" value="KAH7033569.1"/>
    <property type="molecule type" value="Genomic_DNA"/>
</dbReference>
<keyword evidence="3" id="KW-1185">Reference proteome</keyword>
<dbReference type="RefSeq" id="XP_046014401.1">
    <property type="nucleotide sequence ID" value="XM_046147877.1"/>
</dbReference>
<evidence type="ECO:0000256" key="1">
    <source>
        <dbReference type="SAM" id="SignalP"/>
    </source>
</evidence>
<dbReference type="Proteomes" id="UP000756346">
    <property type="component" value="Unassembled WGS sequence"/>
</dbReference>
<dbReference type="AlphaFoldDB" id="A0A9P8YC30"/>
<evidence type="ECO:0008006" key="4">
    <source>
        <dbReference type="Google" id="ProtNLM"/>
    </source>
</evidence>
<protein>
    <recommendedName>
        <fullName evidence="4">Secreted protein</fullName>
    </recommendedName>
</protein>
<name>A0A9P8YC30_9PEZI</name>
<feature type="chain" id="PRO_5040411941" description="Secreted protein" evidence="1">
    <location>
        <begin position="17"/>
        <end position="71"/>
    </location>
</feature>
<proteinExistence type="predicted"/>
<feature type="signal peptide" evidence="1">
    <location>
        <begin position="1"/>
        <end position="16"/>
    </location>
</feature>
<comment type="caution">
    <text evidence="2">The sequence shown here is derived from an EMBL/GenBank/DDBJ whole genome shotgun (WGS) entry which is preliminary data.</text>
</comment>